<evidence type="ECO:0008006" key="9">
    <source>
        <dbReference type="Google" id="ProtNLM"/>
    </source>
</evidence>
<dbReference type="InterPro" id="IPR050833">
    <property type="entry name" value="Poly_Biosynth_Transport"/>
</dbReference>
<feature type="transmembrane region" description="Helical" evidence="6">
    <location>
        <begin position="27"/>
        <end position="53"/>
    </location>
</feature>
<reference evidence="7" key="1">
    <citation type="submission" date="2021-04" db="EMBL/GenBank/DDBJ databases">
        <title>Luteolibacter sp. 32A isolated from the skin of an Anderson's salamander (Ambystoma andersonii).</title>
        <authorList>
            <person name="Spergser J."/>
            <person name="Busse H.-J."/>
        </authorList>
    </citation>
    <scope>NUCLEOTIDE SEQUENCE</scope>
    <source>
        <strain evidence="7">32A</strain>
    </source>
</reference>
<dbReference type="Proteomes" id="UP000676169">
    <property type="component" value="Chromosome"/>
</dbReference>
<feature type="transmembrane region" description="Helical" evidence="6">
    <location>
        <begin position="363"/>
        <end position="380"/>
    </location>
</feature>
<evidence type="ECO:0000256" key="6">
    <source>
        <dbReference type="SAM" id="Phobius"/>
    </source>
</evidence>
<evidence type="ECO:0000256" key="1">
    <source>
        <dbReference type="ARBA" id="ARBA00004651"/>
    </source>
</evidence>
<evidence type="ECO:0000256" key="5">
    <source>
        <dbReference type="ARBA" id="ARBA00023136"/>
    </source>
</evidence>
<feature type="transmembrane region" description="Helical" evidence="6">
    <location>
        <begin position="400"/>
        <end position="416"/>
    </location>
</feature>
<feature type="transmembrane region" description="Helical" evidence="6">
    <location>
        <begin position="329"/>
        <end position="351"/>
    </location>
</feature>
<dbReference type="KEGG" id="lamb:KBB96_12070"/>
<evidence type="ECO:0000313" key="7">
    <source>
        <dbReference type="EMBL" id="QUE49608.1"/>
    </source>
</evidence>
<keyword evidence="4 6" id="KW-1133">Transmembrane helix</keyword>
<gene>
    <name evidence="7" type="ORF">KBB96_12070</name>
</gene>
<dbReference type="RefSeq" id="WP_211629697.1">
    <property type="nucleotide sequence ID" value="NZ_CP073100.1"/>
</dbReference>
<evidence type="ECO:0000256" key="4">
    <source>
        <dbReference type="ARBA" id="ARBA00022989"/>
    </source>
</evidence>
<keyword evidence="2" id="KW-1003">Cell membrane</keyword>
<dbReference type="AlphaFoldDB" id="A0A975G607"/>
<feature type="transmembrane region" description="Helical" evidence="6">
    <location>
        <begin position="203"/>
        <end position="226"/>
    </location>
</feature>
<feature type="transmembrane region" description="Helical" evidence="6">
    <location>
        <begin position="280"/>
        <end position="302"/>
    </location>
</feature>
<sequence length="462" mass="49285">MQSAGNPPMEIAPDTTHVRRRDRSIRLAVATSLLSKAGTAGLQLLAIPIAIRVLGRAEFGIYTSVTLTLTTVSLFEVGVGPALAHGLAKASASGDRDQARTLASTAFFVMLAVSLLVGLVAGVVLSTLPVARLYGAAFAGQESVLGPALWTGLGLFLLLFLLNLTERIREGYLEIATTNACGAAGNLLAALAVGIGVHFVPQVWFLVLAIHGSLVLAKLANTVLLWRKRPEVIPSWSWFRPGTAKHLMGDGLAFSTCCLITGIVEYNVVGWMVGRDGGPAAVALYGVFVSLTIMQAGFVLMISTPTWPAVAEALARDDRDWARRAATRLYRYGGGLALLSAIGLTAFGPWVFRLWLGQEFANLGHGIFACYAFYFVAHIWRHLNHTLMIGTGQVTRMARIQLFESALVAVAAWVGLHYGGLPVMLLCMGGVLLLMTGRILPFMVARVLSPSPPLSDSPPRSA</sequence>
<dbReference type="PANTHER" id="PTHR30250">
    <property type="entry name" value="PST FAMILY PREDICTED COLANIC ACID TRANSPORTER"/>
    <property type="match status" value="1"/>
</dbReference>
<feature type="transmembrane region" description="Helical" evidence="6">
    <location>
        <begin position="59"/>
        <end position="84"/>
    </location>
</feature>
<dbReference type="GO" id="GO:0005886">
    <property type="term" value="C:plasma membrane"/>
    <property type="evidence" value="ECO:0007669"/>
    <property type="project" value="UniProtKB-SubCell"/>
</dbReference>
<name>A0A975G607_9BACT</name>
<feature type="transmembrane region" description="Helical" evidence="6">
    <location>
        <begin position="176"/>
        <end position="197"/>
    </location>
</feature>
<dbReference type="EMBL" id="CP073100">
    <property type="protein sequence ID" value="QUE49608.1"/>
    <property type="molecule type" value="Genomic_DNA"/>
</dbReference>
<feature type="transmembrane region" description="Helical" evidence="6">
    <location>
        <begin position="145"/>
        <end position="164"/>
    </location>
</feature>
<organism evidence="7 8">
    <name type="scientific">Luteolibacter ambystomatis</name>
    <dbReference type="NCBI Taxonomy" id="2824561"/>
    <lineage>
        <taxon>Bacteria</taxon>
        <taxon>Pseudomonadati</taxon>
        <taxon>Verrucomicrobiota</taxon>
        <taxon>Verrucomicrobiia</taxon>
        <taxon>Verrucomicrobiales</taxon>
        <taxon>Verrucomicrobiaceae</taxon>
        <taxon>Luteolibacter</taxon>
    </lineage>
</organism>
<feature type="transmembrane region" description="Helical" evidence="6">
    <location>
        <begin position="105"/>
        <end position="125"/>
    </location>
</feature>
<protein>
    <recommendedName>
        <fullName evidence="9">Lipopolysaccharide biosynthesis protein</fullName>
    </recommendedName>
</protein>
<evidence type="ECO:0000256" key="3">
    <source>
        <dbReference type="ARBA" id="ARBA00022692"/>
    </source>
</evidence>
<proteinExistence type="predicted"/>
<keyword evidence="3 6" id="KW-0812">Transmembrane</keyword>
<feature type="transmembrane region" description="Helical" evidence="6">
    <location>
        <begin position="247"/>
        <end position="268"/>
    </location>
</feature>
<accession>A0A975G607</accession>
<evidence type="ECO:0000313" key="8">
    <source>
        <dbReference type="Proteomes" id="UP000676169"/>
    </source>
</evidence>
<keyword evidence="8" id="KW-1185">Reference proteome</keyword>
<keyword evidence="5 6" id="KW-0472">Membrane</keyword>
<comment type="subcellular location">
    <subcellularLocation>
        <location evidence="1">Cell membrane</location>
        <topology evidence="1">Multi-pass membrane protein</topology>
    </subcellularLocation>
</comment>
<evidence type="ECO:0000256" key="2">
    <source>
        <dbReference type="ARBA" id="ARBA00022475"/>
    </source>
</evidence>
<dbReference type="PANTHER" id="PTHR30250:SF26">
    <property type="entry name" value="PSMA PROTEIN"/>
    <property type="match status" value="1"/>
</dbReference>